<evidence type="ECO:0000256" key="1">
    <source>
        <dbReference type="SAM" id="MobiDB-lite"/>
    </source>
</evidence>
<dbReference type="STRING" id="301148.B4135_2538"/>
<name>A0A150LYY6_9BACI</name>
<feature type="compositionally biased region" description="Basic residues" evidence="1">
    <location>
        <begin position="16"/>
        <end position="26"/>
    </location>
</feature>
<organism evidence="2 3">
    <name type="scientific">Caldibacillus debilis</name>
    <dbReference type="NCBI Taxonomy" id="301148"/>
    <lineage>
        <taxon>Bacteria</taxon>
        <taxon>Bacillati</taxon>
        <taxon>Bacillota</taxon>
        <taxon>Bacilli</taxon>
        <taxon>Bacillales</taxon>
        <taxon>Bacillaceae</taxon>
        <taxon>Caldibacillus</taxon>
    </lineage>
</organism>
<evidence type="ECO:0000313" key="2">
    <source>
        <dbReference type="EMBL" id="KYD17326.1"/>
    </source>
</evidence>
<dbReference type="Proteomes" id="UP000075683">
    <property type="component" value="Unassembled WGS sequence"/>
</dbReference>
<evidence type="ECO:0000313" key="3">
    <source>
        <dbReference type="Proteomes" id="UP000075683"/>
    </source>
</evidence>
<accession>A0A150LYY6</accession>
<sequence length="147" mass="16691">MCQGLNIFPRIRRRLPNGRRRSIKSSKAHEFSLPASGQAPKRLISRGREGRIVSNHFRRRPGCACADGRGKRVQFRGAEEMPKNGDIPKRNAGEWSSARQWPPEIKGFRDSFPTADPPESERGRRCRTPDALARDGFVPFFIIHISV</sequence>
<dbReference type="EMBL" id="LQYT01000057">
    <property type="protein sequence ID" value="KYD17326.1"/>
    <property type="molecule type" value="Genomic_DNA"/>
</dbReference>
<comment type="caution">
    <text evidence="2">The sequence shown here is derived from an EMBL/GenBank/DDBJ whole genome shotgun (WGS) entry which is preliminary data.</text>
</comment>
<feature type="region of interest" description="Disordered" evidence="1">
    <location>
        <begin position="77"/>
        <end position="128"/>
    </location>
</feature>
<protein>
    <submittedName>
        <fullName evidence="2">Uncharacterized protein</fullName>
    </submittedName>
</protein>
<dbReference type="AlphaFoldDB" id="A0A150LYY6"/>
<reference evidence="2 3" key="1">
    <citation type="submission" date="2016-01" db="EMBL/GenBank/DDBJ databases">
        <title>Draft Genome Sequences of Seven Thermophilic Sporeformers Isolated from Foods.</title>
        <authorList>
            <person name="Berendsen E.M."/>
            <person name="Wells-Bennik M.H."/>
            <person name="Krawcyk A.O."/>
            <person name="De Jong A."/>
            <person name="Holsappel S."/>
            <person name="Eijlander R.T."/>
            <person name="Kuipers O.P."/>
        </authorList>
    </citation>
    <scope>NUCLEOTIDE SEQUENCE [LARGE SCALE GENOMIC DNA]</scope>
    <source>
        <strain evidence="2 3">B4135</strain>
    </source>
</reference>
<proteinExistence type="predicted"/>
<feature type="compositionally biased region" description="Basic and acidic residues" evidence="1">
    <location>
        <begin position="77"/>
        <end position="92"/>
    </location>
</feature>
<gene>
    <name evidence="2" type="ORF">B4135_2538</name>
</gene>
<feature type="region of interest" description="Disordered" evidence="1">
    <location>
        <begin position="16"/>
        <end position="51"/>
    </location>
</feature>